<keyword evidence="9" id="KW-1185">Reference proteome</keyword>
<evidence type="ECO:0000256" key="7">
    <source>
        <dbReference type="SAM" id="MobiDB-lite"/>
    </source>
</evidence>
<dbReference type="KEGG" id="lbc:LACBIDRAFT_309452"/>
<dbReference type="EMBL" id="DS547130">
    <property type="protein sequence ID" value="EDR02451.1"/>
    <property type="molecule type" value="Genomic_DNA"/>
</dbReference>
<dbReference type="InterPro" id="IPR011025">
    <property type="entry name" value="GproteinA_insert"/>
</dbReference>
<dbReference type="GO" id="GO:0007188">
    <property type="term" value="P:adenylate cyclase-modulating G protein-coupled receptor signaling pathway"/>
    <property type="evidence" value="ECO:0007669"/>
    <property type="project" value="TreeGrafter"/>
</dbReference>
<dbReference type="AlphaFoldDB" id="B0DSC3"/>
<dbReference type="SMART" id="SM00275">
    <property type="entry name" value="G_alpha"/>
    <property type="match status" value="1"/>
</dbReference>
<dbReference type="RefSeq" id="XP_001886814.1">
    <property type="nucleotide sequence ID" value="XM_001886779.1"/>
</dbReference>
<feature type="binding site" evidence="5">
    <location>
        <position position="430"/>
    </location>
    <ligand>
        <name>GTP</name>
        <dbReference type="ChEBI" id="CHEBI:37565"/>
    </ligand>
</feature>
<dbReference type="GO" id="GO:0046872">
    <property type="term" value="F:metal ion binding"/>
    <property type="evidence" value="ECO:0007669"/>
    <property type="project" value="UniProtKB-KW"/>
</dbReference>
<feature type="binding site" evidence="5">
    <location>
        <begin position="369"/>
        <end position="372"/>
    </location>
    <ligand>
        <name>GTP</name>
        <dbReference type="ChEBI" id="CHEBI:37565"/>
    </ligand>
</feature>
<evidence type="ECO:0000256" key="5">
    <source>
        <dbReference type="PIRSR" id="PIRSR601019-1"/>
    </source>
</evidence>
<dbReference type="Pfam" id="PF00503">
    <property type="entry name" value="G-alpha"/>
    <property type="match status" value="1"/>
</dbReference>
<dbReference type="GO" id="GO:0005525">
    <property type="term" value="F:GTP binding"/>
    <property type="evidence" value="ECO:0007669"/>
    <property type="project" value="UniProtKB-KW"/>
</dbReference>
<name>B0DSC3_LACBS</name>
<protein>
    <submittedName>
        <fullName evidence="8">Heterotrimeric GTP-binding alpha subunit</fullName>
    </submittedName>
</protein>
<evidence type="ECO:0000256" key="2">
    <source>
        <dbReference type="ARBA" id="ARBA00022741"/>
    </source>
</evidence>
<accession>B0DSC3</accession>
<dbReference type="FunFam" id="3.40.50.300:FF:000692">
    <property type="entry name" value="Guanine nucleotide-binding protein subunit alpha"/>
    <property type="match status" value="1"/>
</dbReference>
<feature type="region of interest" description="Disordered" evidence="7">
    <location>
        <begin position="184"/>
        <end position="208"/>
    </location>
</feature>
<evidence type="ECO:0000256" key="3">
    <source>
        <dbReference type="ARBA" id="ARBA00023134"/>
    </source>
</evidence>
<dbReference type="GO" id="GO:0001664">
    <property type="term" value="F:G protein-coupled receptor binding"/>
    <property type="evidence" value="ECO:0007669"/>
    <property type="project" value="TreeGrafter"/>
</dbReference>
<gene>
    <name evidence="8" type="ORF">LACBIDRAFT_309452</name>
</gene>
<proteinExistence type="predicted"/>
<reference evidence="8 9" key="1">
    <citation type="journal article" date="2008" name="Nature">
        <title>The genome of Laccaria bicolor provides insights into mycorrhizal symbiosis.</title>
        <authorList>
            <person name="Martin F."/>
            <person name="Aerts A."/>
            <person name="Ahren D."/>
            <person name="Brun A."/>
            <person name="Danchin E.G.J."/>
            <person name="Duchaussoy F."/>
            <person name="Gibon J."/>
            <person name="Kohler A."/>
            <person name="Lindquist E."/>
            <person name="Pereda V."/>
            <person name="Salamov A."/>
            <person name="Shapiro H.J."/>
            <person name="Wuyts J."/>
            <person name="Blaudez D."/>
            <person name="Buee M."/>
            <person name="Brokstein P."/>
            <person name="Canbaeck B."/>
            <person name="Cohen D."/>
            <person name="Courty P.E."/>
            <person name="Coutinho P.M."/>
            <person name="Delaruelle C."/>
            <person name="Detter J.C."/>
            <person name="Deveau A."/>
            <person name="DiFazio S."/>
            <person name="Duplessis S."/>
            <person name="Fraissinet-Tachet L."/>
            <person name="Lucic E."/>
            <person name="Frey-Klett P."/>
            <person name="Fourrey C."/>
            <person name="Feussner I."/>
            <person name="Gay G."/>
            <person name="Grimwood J."/>
            <person name="Hoegger P.J."/>
            <person name="Jain P."/>
            <person name="Kilaru S."/>
            <person name="Labbe J."/>
            <person name="Lin Y.C."/>
            <person name="Legue V."/>
            <person name="Le Tacon F."/>
            <person name="Marmeisse R."/>
            <person name="Melayah D."/>
            <person name="Montanini B."/>
            <person name="Muratet M."/>
            <person name="Nehls U."/>
            <person name="Niculita-Hirzel H."/>
            <person name="Oudot-Le Secq M.P."/>
            <person name="Peter M."/>
            <person name="Quesneville H."/>
            <person name="Rajashekar B."/>
            <person name="Reich M."/>
            <person name="Rouhier N."/>
            <person name="Schmutz J."/>
            <person name="Yin T."/>
            <person name="Chalot M."/>
            <person name="Henrissat B."/>
            <person name="Kuees U."/>
            <person name="Lucas S."/>
            <person name="Van de Peer Y."/>
            <person name="Podila G.K."/>
            <person name="Polle A."/>
            <person name="Pukkila P.J."/>
            <person name="Richardson P.M."/>
            <person name="Rouze P."/>
            <person name="Sanders I.R."/>
            <person name="Stajich J.E."/>
            <person name="Tunlid A."/>
            <person name="Tuskan G."/>
            <person name="Grigoriev I.V."/>
        </authorList>
    </citation>
    <scope>NUCLEOTIDE SEQUENCE [LARGE SCALE GENOMIC DNA]</scope>
    <source>
        <strain evidence="9">S238N-H82 / ATCC MYA-4686</strain>
    </source>
</reference>
<evidence type="ECO:0000313" key="8">
    <source>
        <dbReference type="EMBL" id="EDR02451.1"/>
    </source>
</evidence>
<feature type="compositionally biased region" description="Polar residues" evidence="7">
    <location>
        <begin position="194"/>
        <end position="206"/>
    </location>
</feature>
<dbReference type="GO" id="GO:0005834">
    <property type="term" value="C:heterotrimeric G-protein complex"/>
    <property type="evidence" value="ECO:0007669"/>
    <property type="project" value="TreeGrafter"/>
</dbReference>
<keyword evidence="4" id="KW-0807">Transducer</keyword>
<dbReference type="OrthoDB" id="5817230at2759"/>
<keyword evidence="1 6" id="KW-0479">Metal-binding</keyword>
<evidence type="ECO:0000313" key="9">
    <source>
        <dbReference type="Proteomes" id="UP000001194"/>
    </source>
</evidence>
<dbReference type="PANTHER" id="PTHR10218:SF360">
    <property type="entry name" value="GUANINE NUCLEOTIDE-BINDING PROTEIN SUBUNIT ALPHA HOMOLOG"/>
    <property type="match status" value="1"/>
</dbReference>
<dbReference type="PROSITE" id="PS51882">
    <property type="entry name" value="G_ALPHA"/>
    <property type="match status" value="1"/>
</dbReference>
<dbReference type="GO" id="GO:0003924">
    <property type="term" value="F:GTPase activity"/>
    <property type="evidence" value="ECO:0007669"/>
    <property type="project" value="InterPro"/>
</dbReference>
<evidence type="ECO:0000256" key="4">
    <source>
        <dbReference type="ARBA" id="ARBA00023224"/>
    </source>
</evidence>
<dbReference type="InterPro" id="IPR027417">
    <property type="entry name" value="P-loop_NTPase"/>
</dbReference>
<dbReference type="InParanoid" id="B0DSC3"/>
<keyword evidence="3 5" id="KW-0342">GTP-binding</keyword>
<dbReference type="GO" id="GO:0005737">
    <property type="term" value="C:cytoplasm"/>
    <property type="evidence" value="ECO:0007669"/>
    <property type="project" value="TreeGrafter"/>
</dbReference>
<keyword evidence="2 5" id="KW-0547">Nucleotide-binding</keyword>
<dbReference type="SUPFAM" id="SSF47895">
    <property type="entry name" value="Transducin (alpha subunit), insertion domain"/>
    <property type="match status" value="1"/>
</dbReference>
<dbReference type="STRING" id="486041.B0DSC3"/>
<organism evidence="9">
    <name type="scientific">Laccaria bicolor (strain S238N-H82 / ATCC MYA-4686)</name>
    <name type="common">Bicoloured deceiver</name>
    <name type="synonym">Laccaria laccata var. bicolor</name>
    <dbReference type="NCBI Taxonomy" id="486041"/>
    <lineage>
        <taxon>Eukaryota</taxon>
        <taxon>Fungi</taxon>
        <taxon>Dikarya</taxon>
        <taxon>Basidiomycota</taxon>
        <taxon>Agaricomycotina</taxon>
        <taxon>Agaricomycetes</taxon>
        <taxon>Agaricomycetidae</taxon>
        <taxon>Agaricales</taxon>
        <taxon>Agaricineae</taxon>
        <taxon>Hydnangiaceae</taxon>
        <taxon>Laccaria</taxon>
    </lineage>
</organism>
<dbReference type="Proteomes" id="UP000001194">
    <property type="component" value="Unassembled WGS sequence"/>
</dbReference>
<evidence type="ECO:0000256" key="6">
    <source>
        <dbReference type="PIRSR" id="PIRSR601019-2"/>
    </source>
</evidence>
<evidence type="ECO:0000256" key="1">
    <source>
        <dbReference type="ARBA" id="ARBA00022723"/>
    </source>
</evidence>
<keyword evidence="6" id="KW-0460">Magnesium</keyword>
<feature type="binding site" evidence="6">
    <location>
        <position position="277"/>
    </location>
    <ligand>
        <name>Mg(2+)</name>
        <dbReference type="ChEBI" id="CHEBI:18420"/>
    </ligand>
</feature>
<dbReference type="GO" id="GO:0031683">
    <property type="term" value="F:G-protein beta/gamma-subunit complex binding"/>
    <property type="evidence" value="ECO:0007669"/>
    <property type="project" value="InterPro"/>
</dbReference>
<dbReference type="SUPFAM" id="SSF52540">
    <property type="entry name" value="P-loop containing nucleoside triphosphate hydrolases"/>
    <property type="match status" value="1"/>
</dbReference>
<dbReference type="HOGENOM" id="CLU_014184_1_1_1"/>
<dbReference type="GeneID" id="6082542"/>
<dbReference type="Gene3D" id="3.40.50.300">
    <property type="entry name" value="P-loop containing nucleotide triphosphate hydrolases"/>
    <property type="match status" value="2"/>
</dbReference>
<sequence length="458" mass="51843">MKAKDKVKMASFTSTNPFTTKWSGIPPNETEEEAQIRVKLMQEAVRVSKEIDQSLNEAKKAIEKKKKAVKILLLGQSESGKLAFAPKHFEEERAIWKTIVQLNLIASIRTILDALKDEYETPGAPPPTPTESSLRGPARNLRRIRLGLSPLFIIETNLMKMLSPDVSDARELCVRAGSGWKELLGHRGKKGDNGQESNGRPRSRTVINHENDPTNILSAQKSDIIALWEDQTVQDILRKRGIRLEDQPGFFMNDVARIATQEYQPTDSDIIRARIRTVGVEEHHFLVERGVDANSDFYITDVGGTRNQRASWVPYFDDVQAILFLAPLAFNQSLEEDSRVNRLEDSLTLWRDICSNKLLASANLILFFNKKDVLNATLAAGVPVKKFVPSYGDLPNDVPHVTKYFKEKFKNYHRKMSPMARPFMCYETSAIDINSMAVLLMGVRESILRQHLRDGDII</sequence>
<dbReference type="PANTHER" id="PTHR10218">
    <property type="entry name" value="GTP-BINDING PROTEIN ALPHA SUBUNIT"/>
    <property type="match status" value="1"/>
</dbReference>
<dbReference type="InterPro" id="IPR001019">
    <property type="entry name" value="Gprotein_alpha_su"/>
</dbReference>
<dbReference type="PRINTS" id="PR00318">
    <property type="entry name" value="GPROTEINA"/>
</dbReference>